<protein>
    <submittedName>
        <fullName evidence="2">Uncharacterized protein</fullName>
    </submittedName>
</protein>
<feature type="compositionally biased region" description="Basic and acidic residues" evidence="1">
    <location>
        <begin position="14"/>
        <end position="35"/>
    </location>
</feature>
<comment type="caution">
    <text evidence="2">The sequence shown here is derived from an EMBL/GenBank/DDBJ whole genome shotgun (WGS) entry which is preliminary data.</text>
</comment>
<name>A0ABD0WZB4_UMBPY</name>
<dbReference type="EMBL" id="JAGEUA010000004">
    <property type="protein sequence ID" value="KAL0984214.1"/>
    <property type="molecule type" value="Genomic_DNA"/>
</dbReference>
<feature type="region of interest" description="Disordered" evidence="1">
    <location>
        <begin position="1"/>
        <end position="35"/>
    </location>
</feature>
<gene>
    <name evidence="2" type="ORF">UPYG_G00138610</name>
</gene>
<evidence type="ECO:0000313" key="3">
    <source>
        <dbReference type="Proteomes" id="UP001557470"/>
    </source>
</evidence>
<accession>A0ABD0WZB4</accession>
<sequence>MVEQNWPTVTAPHMAEDLKPGCGQQREREKARDSPPDLYIHKALCNLCTANFRGKGPCSLSTLALCVYILSENRSLNSC</sequence>
<organism evidence="2 3">
    <name type="scientific">Umbra pygmaea</name>
    <name type="common">Eastern mudminnow</name>
    <dbReference type="NCBI Taxonomy" id="75934"/>
    <lineage>
        <taxon>Eukaryota</taxon>
        <taxon>Metazoa</taxon>
        <taxon>Chordata</taxon>
        <taxon>Craniata</taxon>
        <taxon>Vertebrata</taxon>
        <taxon>Euteleostomi</taxon>
        <taxon>Actinopterygii</taxon>
        <taxon>Neopterygii</taxon>
        <taxon>Teleostei</taxon>
        <taxon>Protacanthopterygii</taxon>
        <taxon>Esociformes</taxon>
        <taxon>Umbridae</taxon>
        <taxon>Umbra</taxon>
    </lineage>
</organism>
<evidence type="ECO:0000256" key="1">
    <source>
        <dbReference type="SAM" id="MobiDB-lite"/>
    </source>
</evidence>
<reference evidence="2 3" key="1">
    <citation type="submission" date="2024-06" db="EMBL/GenBank/DDBJ databases">
        <authorList>
            <person name="Pan Q."/>
            <person name="Wen M."/>
            <person name="Jouanno E."/>
            <person name="Zahm M."/>
            <person name="Klopp C."/>
            <person name="Cabau C."/>
            <person name="Louis A."/>
            <person name="Berthelot C."/>
            <person name="Parey E."/>
            <person name="Roest Crollius H."/>
            <person name="Montfort J."/>
            <person name="Robinson-Rechavi M."/>
            <person name="Bouchez O."/>
            <person name="Lampietro C."/>
            <person name="Lopez Roques C."/>
            <person name="Donnadieu C."/>
            <person name="Postlethwait J."/>
            <person name="Bobe J."/>
            <person name="Verreycken H."/>
            <person name="Guiguen Y."/>
        </authorList>
    </citation>
    <scope>NUCLEOTIDE SEQUENCE [LARGE SCALE GENOMIC DNA]</scope>
    <source>
        <strain evidence="2">Up_M1</strain>
        <tissue evidence="2">Testis</tissue>
    </source>
</reference>
<proteinExistence type="predicted"/>
<dbReference type="Proteomes" id="UP001557470">
    <property type="component" value="Unassembled WGS sequence"/>
</dbReference>
<dbReference type="AlphaFoldDB" id="A0ABD0WZB4"/>
<keyword evidence="3" id="KW-1185">Reference proteome</keyword>
<evidence type="ECO:0000313" key="2">
    <source>
        <dbReference type="EMBL" id="KAL0984214.1"/>
    </source>
</evidence>